<feature type="domain" description="Glycosyltransferase 2-like" evidence="1">
    <location>
        <begin position="3"/>
        <end position="141"/>
    </location>
</feature>
<comment type="caution">
    <text evidence="2">The sequence shown here is derived from an EMBL/GenBank/DDBJ whole genome shotgun (WGS) entry which is preliminary data.</text>
</comment>
<dbReference type="EMBL" id="JAPKIY010000071">
    <property type="protein sequence ID" value="MDS0900462.1"/>
    <property type="molecule type" value="Genomic_DNA"/>
</dbReference>
<dbReference type="InterPro" id="IPR050834">
    <property type="entry name" value="Glycosyltransf_2"/>
</dbReference>
<dbReference type="PANTHER" id="PTHR43685">
    <property type="entry name" value="GLYCOSYLTRANSFERASE"/>
    <property type="match status" value="1"/>
</dbReference>
<evidence type="ECO:0000313" key="2">
    <source>
        <dbReference type="EMBL" id="MDS0900462.1"/>
    </source>
</evidence>
<dbReference type="PANTHER" id="PTHR43685:SF2">
    <property type="entry name" value="GLYCOSYLTRANSFERASE 2-LIKE DOMAIN-CONTAINING PROTEIN"/>
    <property type="match status" value="1"/>
</dbReference>
<sequence>MFSIVLPVFNVEKYIERCLLSLKKQTYTNFEMIFVDDCGHDQSIRIVERYAENDPRIRIVKNQYNLGTYHARRIGVAYAKGNYIVFLDPDDELELHTLHILNQKIYDEPEVIFFGSRRIPVSKFWQSKPEVPMLKEKENKDRLIIKIAKCRKLSKGTEGKAFNKQYLIRVYSRLNIPHSVKLIYGEDKLLFFGTMTFLNNAVSVNENLYLYHKNNTSITVVNSRESDYLRISQLVLVKSYIEEFRSNYNCNESFKSIVVNNVATDILRMKLFQNNKFMINFKLYYNILKLSKRPSDFIKLMIFIISAGRVFK</sequence>
<dbReference type="RefSeq" id="WP_218411207.1">
    <property type="nucleotide sequence ID" value="NZ_CP066137.1"/>
</dbReference>
<gene>
    <name evidence="2" type="ORF">OSC06_21215</name>
</gene>
<proteinExistence type="predicted"/>
<dbReference type="CDD" id="cd00761">
    <property type="entry name" value="Glyco_tranf_GTA_type"/>
    <property type="match status" value="1"/>
</dbReference>
<protein>
    <submittedName>
        <fullName evidence="2">Glycosyltransferase family 2 protein</fullName>
    </submittedName>
</protein>
<organism evidence="2 3">
    <name type="scientific">Morganella morganii</name>
    <name type="common">Proteus morganii</name>
    <dbReference type="NCBI Taxonomy" id="582"/>
    <lineage>
        <taxon>Bacteria</taxon>
        <taxon>Pseudomonadati</taxon>
        <taxon>Pseudomonadota</taxon>
        <taxon>Gammaproteobacteria</taxon>
        <taxon>Enterobacterales</taxon>
        <taxon>Morganellaceae</taxon>
        <taxon>Morganella</taxon>
    </lineage>
</organism>
<name>A0AAE4JU72_MORMO</name>
<evidence type="ECO:0000259" key="1">
    <source>
        <dbReference type="Pfam" id="PF00535"/>
    </source>
</evidence>
<accession>A0AAE4JU72</accession>
<dbReference type="AlphaFoldDB" id="A0AAE4JU72"/>
<reference evidence="2" key="1">
    <citation type="submission" date="2023-02" db="EMBL/GenBank/DDBJ databases">
        <title>Detection, antimicrobial susceptibility and genomic characterization of NDM-producing species of Morganellaceae, Yersiniaceae, and Enterobacteriaceae other than Klebsiella.</title>
        <authorList>
            <person name="Camargo C.H."/>
            <person name="Sacchi C.T."/>
            <person name="Campos K.R."/>
        </authorList>
    </citation>
    <scope>NUCLEOTIDE SEQUENCE</scope>
    <source>
        <strain evidence="2">1189_21</strain>
    </source>
</reference>
<evidence type="ECO:0000313" key="3">
    <source>
        <dbReference type="Proteomes" id="UP001182247"/>
    </source>
</evidence>
<dbReference type="Proteomes" id="UP001182247">
    <property type="component" value="Unassembled WGS sequence"/>
</dbReference>
<dbReference type="InterPro" id="IPR001173">
    <property type="entry name" value="Glyco_trans_2-like"/>
</dbReference>
<dbReference type="Pfam" id="PF00535">
    <property type="entry name" value="Glycos_transf_2"/>
    <property type="match status" value="1"/>
</dbReference>